<feature type="signal peptide" evidence="2">
    <location>
        <begin position="1"/>
        <end position="23"/>
    </location>
</feature>
<keyword evidence="2" id="KW-0732">Signal</keyword>
<sequence length="161" mass="16131">MYGKMKTTVAAAALALLPGIASALSFAGTVAPGSTYNVTDPQGQLVAVGIADEVGGSFSFDVTNNGASTWNFTFGDTFLNNSLPGATFSMGSVVGATGPFSVALAAGETQTLTVFYDDVVRGDVLGARFSAVPLPAGVLLMLSALGGLAVMGRRRNSATAA</sequence>
<accession>A0A0P1GGU1</accession>
<feature type="chain" id="PRO_5006063424" evidence="2">
    <location>
        <begin position="24"/>
        <end position="161"/>
    </location>
</feature>
<dbReference type="STRING" id="928856.SAMN04488049_11657"/>
<evidence type="ECO:0000313" key="4">
    <source>
        <dbReference type="Proteomes" id="UP000052022"/>
    </source>
</evidence>
<dbReference type="InterPro" id="IPR022472">
    <property type="entry name" value="VPLPA-CTERM"/>
</dbReference>
<proteinExistence type="predicted"/>
<evidence type="ECO:0000256" key="1">
    <source>
        <dbReference type="SAM" id="Phobius"/>
    </source>
</evidence>
<evidence type="ECO:0000313" key="3">
    <source>
        <dbReference type="EMBL" id="CUH80859.1"/>
    </source>
</evidence>
<dbReference type="Proteomes" id="UP000052022">
    <property type="component" value="Unassembled WGS sequence"/>
</dbReference>
<name>A0A0P1GGU1_9RHOB</name>
<feature type="transmembrane region" description="Helical" evidence="1">
    <location>
        <begin position="131"/>
        <end position="151"/>
    </location>
</feature>
<dbReference type="NCBIfam" id="TIGR03370">
    <property type="entry name" value="VPLPA-CTERM"/>
    <property type="match status" value="1"/>
</dbReference>
<dbReference type="EMBL" id="CYSD01000040">
    <property type="protein sequence ID" value="CUH80859.1"/>
    <property type="molecule type" value="Genomic_DNA"/>
</dbReference>
<gene>
    <name evidence="3" type="ORF">TRM7557_03109</name>
</gene>
<reference evidence="3 4" key="1">
    <citation type="submission" date="2015-09" db="EMBL/GenBank/DDBJ databases">
        <authorList>
            <consortium name="Swine Surveillance"/>
        </authorList>
    </citation>
    <scope>NUCLEOTIDE SEQUENCE [LARGE SCALE GENOMIC DNA]</scope>
    <source>
        <strain evidence="3 4">CECT 7557</strain>
    </source>
</reference>
<keyword evidence="1" id="KW-1133">Transmembrane helix</keyword>
<keyword evidence="1" id="KW-0472">Membrane</keyword>
<protein>
    <submittedName>
        <fullName evidence="3">VPLPA-CTERM protein sorting domain protein</fullName>
    </submittedName>
</protein>
<keyword evidence="1" id="KW-0812">Transmembrane</keyword>
<evidence type="ECO:0000256" key="2">
    <source>
        <dbReference type="SAM" id="SignalP"/>
    </source>
</evidence>
<dbReference type="OrthoDB" id="9982550at2"/>
<dbReference type="AlphaFoldDB" id="A0A0P1GGU1"/>
<organism evidence="3 4">
    <name type="scientific">Tritonibacter multivorans</name>
    <dbReference type="NCBI Taxonomy" id="928856"/>
    <lineage>
        <taxon>Bacteria</taxon>
        <taxon>Pseudomonadati</taxon>
        <taxon>Pseudomonadota</taxon>
        <taxon>Alphaproteobacteria</taxon>
        <taxon>Rhodobacterales</taxon>
        <taxon>Paracoccaceae</taxon>
        <taxon>Tritonibacter</taxon>
    </lineage>
</organism>
<keyword evidence="4" id="KW-1185">Reference proteome</keyword>